<dbReference type="RefSeq" id="WP_353331522.1">
    <property type="nucleotide sequence ID" value="NZ_AP028055.1"/>
</dbReference>
<proteinExistence type="predicted"/>
<dbReference type="PROSITE" id="PS51257">
    <property type="entry name" value="PROKAR_LIPOPROTEIN"/>
    <property type="match status" value="1"/>
</dbReference>
<organism evidence="3 4">
    <name type="scientific">Bacteroides sedimenti</name>
    <dbReference type="NCBI Taxonomy" id="2136147"/>
    <lineage>
        <taxon>Bacteria</taxon>
        <taxon>Pseudomonadati</taxon>
        <taxon>Bacteroidota</taxon>
        <taxon>Bacteroidia</taxon>
        <taxon>Bacteroidales</taxon>
        <taxon>Bacteroidaceae</taxon>
        <taxon>Bacteroides</taxon>
    </lineage>
</organism>
<gene>
    <name evidence="3" type="ORF">BSYN_25640</name>
</gene>
<evidence type="ECO:0000256" key="1">
    <source>
        <dbReference type="SAM" id="SignalP"/>
    </source>
</evidence>
<reference evidence="3 4" key="1">
    <citation type="submission" date="2023-04" db="EMBL/GenBank/DDBJ databases">
        <title>Draft genome sequence of acteroides sedimenti strain YN3PY1.</title>
        <authorList>
            <person name="Yoshida N."/>
        </authorList>
    </citation>
    <scope>NUCLEOTIDE SEQUENCE [LARGE SCALE GENOMIC DNA]</scope>
    <source>
        <strain evidence="3 4">YN3PY1</strain>
    </source>
</reference>
<dbReference type="Pfam" id="PF17415">
    <property type="entry name" value="NigD_C"/>
    <property type="match status" value="1"/>
</dbReference>
<protein>
    <recommendedName>
        <fullName evidence="2">NigD-like C-terminal domain-containing protein</fullName>
    </recommendedName>
</protein>
<evidence type="ECO:0000313" key="3">
    <source>
        <dbReference type="EMBL" id="BEH00300.1"/>
    </source>
</evidence>
<keyword evidence="4" id="KW-1185">Reference proteome</keyword>
<feature type="domain" description="NigD-like C-terminal" evidence="2">
    <location>
        <begin position="113"/>
        <end position="219"/>
    </location>
</feature>
<feature type="chain" id="PRO_5045627934" description="NigD-like C-terminal domain-containing protein" evidence="1">
    <location>
        <begin position="21"/>
        <end position="222"/>
    </location>
</feature>
<sequence length="222" mass="25092">MKLRNAYLFLILLSLLSCSGEENKYVFPSVKLEFVNVQTDSKGNIISLTTDKDSVYQIETDRTKSKLEADISTRVICYYEPSTSTISGSYAKADIWSLSKVVSPTPGKLASGTQMKTDPVGIQSIWLSGRYINLTLQIKLQSATHSFNFIEEGIYYQGGKPQVHLILYHDNKGDVEAYTRIGYFSTPLEKYISRFPNGFSVRYSVNTYTEGIKDYLFSYPGR</sequence>
<keyword evidence="1" id="KW-0732">Signal</keyword>
<evidence type="ECO:0000313" key="4">
    <source>
        <dbReference type="Proteomes" id="UP001496674"/>
    </source>
</evidence>
<dbReference type="Gene3D" id="2.40.50.500">
    <property type="entry name" value="NigD-like N-terminal OB domain"/>
    <property type="match status" value="1"/>
</dbReference>
<name>A0ABM8IGD4_9BACE</name>
<accession>A0ABM8IGD4</accession>
<dbReference type="InterPro" id="IPR038179">
    <property type="entry name" value="NigD-like_N_sf"/>
</dbReference>
<evidence type="ECO:0000259" key="2">
    <source>
        <dbReference type="Pfam" id="PF17415"/>
    </source>
</evidence>
<dbReference type="InterPro" id="IPR038143">
    <property type="entry name" value="NigD-like_C_dom_sf"/>
</dbReference>
<dbReference type="Proteomes" id="UP001496674">
    <property type="component" value="Chromosome"/>
</dbReference>
<dbReference type="EMBL" id="AP028055">
    <property type="protein sequence ID" value="BEH00300.1"/>
    <property type="molecule type" value="Genomic_DNA"/>
</dbReference>
<feature type="signal peptide" evidence="1">
    <location>
        <begin position="1"/>
        <end position="20"/>
    </location>
</feature>
<dbReference type="Gene3D" id="2.60.40.2370">
    <property type="entry name" value="NigD-like, C-terminal beta sandwich domain"/>
    <property type="match status" value="1"/>
</dbReference>
<dbReference type="InterPro" id="IPR035376">
    <property type="entry name" value="NigD_C"/>
</dbReference>